<dbReference type="PANTHER" id="PTHR43031">
    <property type="entry name" value="FAD-DEPENDENT OXIDOREDUCTASE"/>
    <property type="match status" value="1"/>
</dbReference>
<name>A0A1Y1QPK8_9GAMM</name>
<keyword evidence="2" id="KW-0808">Transferase</keyword>
<proteinExistence type="predicted"/>
<sequence>MFGIREIDATGLKQLLGSGEKVRLIDVRSASEVAQGIIEGSEFMPLHTLPMRMNELPKDETIVFYCRSGARSAQACMFLTQNTGIEAINLRGGIISWYQAGQKIVAPNAA</sequence>
<gene>
    <name evidence="2" type="ORF">BWK73_19230</name>
</gene>
<dbReference type="SMART" id="SM00450">
    <property type="entry name" value="RHOD"/>
    <property type="match status" value="1"/>
</dbReference>
<dbReference type="PROSITE" id="PS50206">
    <property type="entry name" value="RHODANESE_3"/>
    <property type="match status" value="1"/>
</dbReference>
<comment type="caution">
    <text evidence="2">The sequence shown here is derived from an EMBL/GenBank/DDBJ whole genome shotgun (WGS) entry which is preliminary data.</text>
</comment>
<feature type="domain" description="Rhodanese" evidence="1">
    <location>
        <begin position="18"/>
        <end position="106"/>
    </location>
</feature>
<dbReference type="Proteomes" id="UP000192491">
    <property type="component" value="Unassembled WGS sequence"/>
</dbReference>
<organism evidence="2 3">
    <name type="scientific">Thiothrix lacustris</name>
    <dbReference type="NCBI Taxonomy" id="525917"/>
    <lineage>
        <taxon>Bacteria</taxon>
        <taxon>Pseudomonadati</taxon>
        <taxon>Pseudomonadota</taxon>
        <taxon>Gammaproteobacteria</taxon>
        <taxon>Thiotrichales</taxon>
        <taxon>Thiotrichaceae</taxon>
        <taxon>Thiothrix</taxon>
    </lineage>
</organism>
<evidence type="ECO:0000313" key="3">
    <source>
        <dbReference type="Proteomes" id="UP000192491"/>
    </source>
</evidence>
<dbReference type="Gene3D" id="3.40.250.10">
    <property type="entry name" value="Rhodanese-like domain"/>
    <property type="match status" value="1"/>
</dbReference>
<dbReference type="Pfam" id="PF00581">
    <property type="entry name" value="Rhodanese"/>
    <property type="match status" value="1"/>
</dbReference>
<dbReference type="SUPFAM" id="SSF52821">
    <property type="entry name" value="Rhodanese/Cell cycle control phosphatase"/>
    <property type="match status" value="1"/>
</dbReference>
<accession>A0A1Y1QPK8</accession>
<dbReference type="InterPro" id="IPR036873">
    <property type="entry name" value="Rhodanese-like_dom_sf"/>
</dbReference>
<dbReference type="InterPro" id="IPR050229">
    <property type="entry name" value="GlpE_sulfurtransferase"/>
</dbReference>
<protein>
    <submittedName>
        <fullName evidence="2">Sulfurtransferase</fullName>
    </submittedName>
</protein>
<dbReference type="GO" id="GO:0016740">
    <property type="term" value="F:transferase activity"/>
    <property type="evidence" value="ECO:0007669"/>
    <property type="project" value="UniProtKB-KW"/>
</dbReference>
<dbReference type="EMBL" id="MTEJ01000103">
    <property type="protein sequence ID" value="OQX10829.1"/>
    <property type="molecule type" value="Genomic_DNA"/>
</dbReference>
<reference evidence="2 3" key="1">
    <citation type="submission" date="2017-01" db="EMBL/GenBank/DDBJ databases">
        <title>Novel large sulfur bacteria in the metagenomes of groundwater-fed chemosynthetic microbial mats in the Lake Huron basin.</title>
        <authorList>
            <person name="Sharrar A.M."/>
            <person name="Flood B.E."/>
            <person name="Bailey J.V."/>
            <person name="Jones D.S."/>
            <person name="Biddanda B."/>
            <person name="Ruberg S.A."/>
            <person name="Marcus D.N."/>
            <person name="Dick G.J."/>
        </authorList>
    </citation>
    <scope>NUCLEOTIDE SEQUENCE [LARGE SCALE GENOMIC DNA]</scope>
    <source>
        <strain evidence="2">A8</strain>
    </source>
</reference>
<evidence type="ECO:0000313" key="2">
    <source>
        <dbReference type="EMBL" id="OQX10829.1"/>
    </source>
</evidence>
<evidence type="ECO:0000259" key="1">
    <source>
        <dbReference type="PROSITE" id="PS50206"/>
    </source>
</evidence>
<dbReference type="CDD" id="cd00158">
    <property type="entry name" value="RHOD"/>
    <property type="match status" value="1"/>
</dbReference>
<dbReference type="AlphaFoldDB" id="A0A1Y1QPK8"/>
<dbReference type="PANTHER" id="PTHR43031:SF1">
    <property type="entry name" value="PYRIDINE NUCLEOTIDE-DISULPHIDE OXIDOREDUCTASE"/>
    <property type="match status" value="1"/>
</dbReference>
<dbReference type="InterPro" id="IPR001763">
    <property type="entry name" value="Rhodanese-like_dom"/>
</dbReference>